<dbReference type="EMBL" id="SNRW01020953">
    <property type="protein sequence ID" value="KAA6365016.1"/>
    <property type="molecule type" value="Genomic_DNA"/>
</dbReference>
<proteinExistence type="predicted"/>
<comment type="caution">
    <text evidence="2">The sequence shown here is derived from an EMBL/GenBank/DDBJ whole genome shotgun (WGS) entry which is preliminary data.</text>
</comment>
<keyword evidence="1" id="KW-0472">Membrane</keyword>
<evidence type="ECO:0000313" key="2">
    <source>
        <dbReference type="EMBL" id="KAA6365016.1"/>
    </source>
</evidence>
<evidence type="ECO:0000313" key="3">
    <source>
        <dbReference type="Proteomes" id="UP000324800"/>
    </source>
</evidence>
<reference evidence="2 3" key="1">
    <citation type="submission" date="2019-03" db="EMBL/GenBank/DDBJ databases">
        <title>Single cell metagenomics reveals metabolic interactions within the superorganism composed of flagellate Streblomastix strix and complex community of Bacteroidetes bacteria on its surface.</title>
        <authorList>
            <person name="Treitli S.C."/>
            <person name="Kolisko M."/>
            <person name="Husnik F."/>
            <person name="Keeling P."/>
            <person name="Hampl V."/>
        </authorList>
    </citation>
    <scope>NUCLEOTIDE SEQUENCE [LARGE SCALE GENOMIC DNA]</scope>
    <source>
        <strain evidence="2">ST1C</strain>
    </source>
</reference>
<feature type="transmembrane region" description="Helical" evidence="1">
    <location>
        <begin position="29"/>
        <end position="47"/>
    </location>
</feature>
<name>A0A5J4U2M4_9EUKA</name>
<gene>
    <name evidence="2" type="ORF">EZS28_039457</name>
</gene>
<keyword evidence="1" id="KW-1133">Transmembrane helix</keyword>
<dbReference type="Proteomes" id="UP000324800">
    <property type="component" value="Unassembled WGS sequence"/>
</dbReference>
<dbReference type="AlphaFoldDB" id="A0A5J4U2M4"/>
<accession>A0A5J4U2M4</accession>
<sequence>MIPEFNARPFKTFNADYYVHQSGSLSNGIRWRIIILFFLASFISYPLNINPKHIDEMFWQQSPLFSSSQTSIRLQMPPAYATVSKWGWIEDDGQKCFEDGGTIQDIASFQQTYQQFHQKKK</sequence>
<organism evidence="2 3">
    <name type="scientific">Streblomastix strix</name>
    <dbReference type="NCBI Taxonomy" id="222440"/>
    <lineage>
        <taxon>Eukaryota</taxon>
        <taxon>Metamonada</taxon>
        <taxon>Preaxostyla</taxon>
        <taxon>Oxymonadida</taxon>
        <taxon>Streblomastigidae</taxon>
        <taxon>Streblomastix</taxon>
    </lineage>
</organism>
<evidence type="ECO:0000256" key="1">
    <source>
        <dbReference type="SAM" id="Phobius"/>
    </source>
</evidence>
<keyword evidence="1" id="KW-0812">Transmembrane</keyword>
<protein>
    <submittedName>
        <fullName evidence="2">Uncharacterized protein</fullName>
    </submittedName>
</protein>